<keyword evidence="5" id="KW-0378">Hydrolase</keyword>
<feature type="region of interest" description="Disordered" evidence="1">
    <location>
        <begin position="270"/>
        <end position="298"/>
    </location>
</feature>
<evidence type="ECO:0000259" key="2">
    <source>
        <dbReference type="Pfam" id="PF01968"/>
    </source>
</evidence>
<organism evidence="5 6">
    <name type="scientific">Candidatus Promineifilum breve</name>
    <dbReference type="NCBI Taxonomy" id="1806508"/>
    <lineage>
        <taxon>Bacteria</taxon>
        <taxon>Bacillati</taxon>
        <taxon>Chloroflexota</taxon>
        <taxon>Ardenticatenia</taxon>
        <taxon>Candidatus Promineifilales</taxon>
        <taxon>Candidatus Promineifilaceae</taxon>
        <taxon>Candidatus Promineifilum</taxon>
    </lineage>
</organism>
<dbReference type="GO" id="GO:0005829">
    <property type="term" value="C:cytosol"/>
    <property type="evidence" value="ECO:0007669"/>
    <property type="project" value="TreeGrafter"/>
</dbReference>
<feature type="domain" description="Hydantoinase A/oxoprolinase" evidence="2">
    <location>
        <begin position="197"/>
        <end position="263"/>
    </location>
</feature>
<feature type="domain" description="Hydantoinase/oxoprolinase N-terminal" evidence="3">
    <location>
        <begin position="5"/>
        <end position="174"/>
    </location>
</feature>
<reference evidence="5" key="1">
    <citation type="submission" date="2016-01" db="EMBL/GenBank/DDBJ databases">
        <authorList>
            <person name="Mcilroy J.S."/>
            <person name="Karst M S."/>
            <person name="Albertsen M."/>
        </authorList>
    </citation>
    <scope>NUCLEOTIDE SEQUENCE</scope>
    <source>
        <strain evidence="5">Cfx-K</strain>
    </source>
</reference>
<dbReference type="GO" id="GO:0006749">
    <property type="term" value="P:glutathione metabolic process"/>
    <property type="evidence" value="ECO:0007669"/>
    <property type="project" value="TreeGrafter"/>
</dbReference>
<sequence length="718" mass="73612">MPTPIGIDTGGTFTDFIWLDDDGRLRVHKQPATPDDPARAIVAGLAACGAPPDAPIVHGSTVATNALLERRGARAALITTAGFGDALEIGRQHRPDLYALVPQKPPPLVPQDWRFEADERVGARGEVVRPLDEAALAPALAQMAAAGIESVAVCLLFSFLNPAHERRVGELVRAALGPGVLVSLSVDILPEYREYERLATTVINAYVAPLMSRYLARLAAALAPRRLAIMQSNGGLIDAAAAGAQAARTALSGPAGGVVGALFVAQDPLPNPLPQGEGARDPLPNPLPRGEGVRSPSPWEGLGEGLGLNLITFDMGGTSTDVALCAGGAPLTTAGEIAGLPLRLPLIDIHTVGAGGGSLAAVDAGGALLVGPQSAGANPGPAAYHADYGRWRAMLDAHFPAGRATVSDANLVLGRLDPARFLGGTMPLYEASARRALADLAGALGAASPEEAAWAVIRVANAGMERAARRVSVERGHDPRRFTLVAFGGGGPLHACELAAALGVGRVLVPLTPGVLSALGMLAAAPTRDFSTAAHLPATAADPARLAAVFAPLLARARDEMAAEGHDPAALTLRHSLDARYVGQSHELTIAHAPGDGPAEVTAAFHAAHAARFGYARPAAAVEIVTARLAAVAPAAPLALPQLAPAGPDPAAAHLGHKPVWFGGGFVPTALYDRDRLRPGNVVAGPAVVYQYDTTTIIPPAWVARVAATGNLIISREV</sequence>
<dbReference type="InterPro" id="IPR049517">
    <property type="entry name" value="ACX-like_C"/>
</dbReference>
<dbReference type="EMBL" id="LN890656">
    <property type="protein sequence ID" value="CUS05695.1"/>
    <property type="molecule type" value="Genomic_DNA"/>
</dbReference>
<evidence type="ECO:0000259" key="4">
    <source>
        <dbReference type="Pfam" id="PF19278"/>
    </source>
</evidence>
<dbReference type="InterPro" id="IPR008040">
    <property type="entry name" value="Hydant_A_N"/>
</dbReference>
<dbReference type="Pfam" id="PF19278">
    <property type="entry name" value="Hydant_A_C"/>
    <property type="match status" value="1"/>
</dbReference>
<proteinExistence type="predicted"/>
<feature type="domain" description="Acetophenone carboxylase-like C-terminal" evidence="4">
    <location>
        <begin position="544"/>
        <end position="705"/>
    </location>
</feature>
<dbReference type="InterPro" id="IPR045079">
    <property type="entry name" value="Oxoprolinase-like"/>
</dbReference>
<dbReference type="RefSeq" id="WP_095045072.1">
    <property type="nucleotide sequence ID" value="NZ_LN890656.1"/>
</dbReference>
<dbReference type="GO" id="GO:0017168">
    <property type="term" value="F:5-oxoprolinase (ATP-hydrolyzing) activity"/>
    <property type="evidence" value="ECO:0007669"/>
    <property type="project" value="UniProtKB-EC"/>
</dbReference>
<dbReference type="KEGG" id="pbf:CFX0092_B0161"/>
<dbReference type="Pfam" id="PF05378">
    <property type="entry name" value="Hydant_A_N"/>
    <property type="match status" value="1"/>
</dbReference>
<protein>
    <submittedName>
        <fullName evidence="5">5-oxoprolinase (ATP-hydrolyzing)</fullName>
        <ecNumber evidence="5">3.5.2.9</ecNumber>
    </submittedName>
</protein>
<dbReference type="InterPro" id="IPR002821">
    <property type="entry name" value="Hydantoinase_A"/>
</dbReference>
<evidence type="ECO:0000313" key="6">
    <source>
        <dbReference type="Proteomes" id="UP000215027"/>
    </source>
</evidence>
<dbReference type="SUPFAM" id="SSF53067">
    <property type="entry name" value="Actin-like ATPase domain"/>
    <property type="match status" value="1"/>
</dbReference>
<dbReference type="PANTHER" id="PTHR11365">
    <property type="entry name" value="5-OXOPROLINASE RELATED"/>
    <property type="match status" value="1"/>
</dbReference>
<dbReference type="InterPro" id="IPR043129">
    <property type="entry name" value="ATPase_NBD"/>
</dbReference>
<evidence type="ECO:0000256" key="1">
    <source>
        <dbReference type="SAM" id="MobiDB-lite"/>
    </source>
</evidence>
<feature type="domain" description="Hydantoinase A/oxoprolinase" evidence="2">
    <location>
        <begin position="309"/>
        <end position="528"/>
    </location>
</feature>
<dbReference type="AlphaFoldDB" id="A0A160T8Y8"/>
<accession>A0A160T8Y8</accession>
<dbReference type="PANTHER" id="PTHR11365:SF23">
    <property type="entry name" value="HYPOTHETICAL 5-OXOPROLINASE (EUROFUNG)-RELATED"/>
    <property type="match status" value="1"/>
</dbReference>
<dbReference type="OrthoDB" id="9768323at2"/>
<dbReference type="Pfam" id="PF01968">
    <property type="entry name" value="Hydantoinase_A"/>
    <property type="match status" value="2"/>
</dbReference>
<evidence type="ECO:0000259" key="3">
    <source>
        <dbReference type="Pfam" id="PF05378"/>
    </source>
</evidence>
<evidence type="ECO:0000313" key="5">
    <source>
        <dbReference type="EMBL" id="CUS05695.1"/>
    </source>
</evidence>
<dbReference type="Proteomes" id="UP000215027">
    <property type="component" value="Chromosome II"/>
</dbReference>
<dbReference type="EC" id="3.5.2.9" evidence="5"/>
<keyword evidence="6" id="KW-1185">Reference proteome</keyword>
<name>A0A160T8Y8_9CHLR</name>
<gene>
    <name evidence="5" type="ORF">CFX0092_B0161</name>
</gene>